<dbReference type="PANTHER" id="PTHR43566:SF2">
    <property type="entry name" value="DUF4143 DOMAIN-CONTAINING PROTEIN"/>
    <property type="match status" value="1"/>
</dbReference>
<evidence type="ECO:0000313" key="3">
    <source>
        <dbReference type="EMBL" id="WCZ33431.1"/>
    </source>
</evidence>
<reference evidence="3 4" key="1">
    <citation type="submission" date="2020-10" db="EMBL/GenBank/DDBJ databases">
        <title>Complete genome sequence of Corynebacterium massiliense DSM 45435, type strain of Corynebacterium massiliense.</title>
        <authorList>
            <person name="Busche T."/>
            <person name="Kalinowski J."/>
            <person name="Ruckert C."/>
        </authorList>
    </citation>
    <scope>NUCLEOTIDE SEQUENCE [LARGE SCALE GENOMIC DNA]</scope>
    <source>
        <strain evidence="3 4">DSM 45435</strain>
    </source>
</reference>
<dbReference type="PANTHER" id="PTHR43566">
    <property type="entry name" value="CONSERVED PROTEIN"/>
    <property type="match status" value="1"/>
</dbReference>
<name>A0ABY7UAL6_9CORY</name>
<dbReference type="Proteomes" id="UP001220064">
    <property type="component" value="Chromosome"/>
</dbReference>
<dbReference type="Pfam" id="PF13635">
    <property type="entry name" value="DUF4143"/>
    <property type="match status" value="1"/>
</dbReference>
<dbReference type="InterPro" id="IPR025420">
    <property type="entry name" value="DUF4143"/>
</dbReference>
<organism evidence="3 4">
    <name type="scientific">Corynebacterium massiliense DSM 45435</name>
    <dbReference type="NCBI Taxonomy" id="1121364"/>
    <lineage>
        <taxon>Bacteria</taxon>
        <taxon>Bacillati</taxon>
        <taxon>Actinomycetota</taxon>
        <taxon>Actinomycetes</taxon>
        <taxon>Mycobacteriales</taxon>
        <taxon>Corynebacteriaceae</taxon>
        <taxon>Corynebacterium</taxon>
    </lineage>
</organism>
<dbReference type="InterPro" id="IPR041682">
    <property type="entry name" value="AAA_14"/>
</dbReference>
<keyword evidence="4" id="KW-1185">Reference proteome</keyword>
<evidence type="ECO:0000259" key="2">
    <source>
        <dbReference type="Pfam" id="PF13635"/>
    </source>
</evidence>
<evidence type="ECO:0000259" key="1">
    <source>
        <dbReference type="Pfam" id="PF13173"/>
    </source>
</evidence>
<gene>
    <name evidence="3" type="ORF">CMASS_10120</name>
</gene>
<proteinExistence type="predicted"/>
<feature type="domain" description="DUF4143" evidence="2">
    <location>
        <begin position="213"/>
        <end position="383"/>
    </location>
</feature>
<protein>
    <recommendedName>
        <fullName evidence="5">ATPase AAA</fullName>
    </recommendedName>
</protein>
<dbReference type="EMBL" id="CP063189">
    <property type="protein sequence ID" value="WCZ33431.1"/>
    <property type="molecule type" value="Genomic_DNA"/>
</dbReference>
<accession>A0ABY7UAL6</accession>
<dbReference type="Pfam" id="PF13173">
    <property type="entry name" value="AAA_14"/>
    <property type="match status" value="1"/>
</dbReference>
<evidence type="ECO:0008006" key="5">
    <source>
        <dbReference type="Google" id="ProtNLM"/>
    </source>
</evidence>
<sequence length="434" mass="47830">MGNDVFVATLQFMMGNESAAENYLERYIDTELDQLNEAPAIAVEGAKGVGKSETAMRRVEQTFRLDRPNERALLDADMDSLLVGKNAVCLDEWQHLPHVWDAVRRNVDADVPTKYFLTGSATPIAGTDTHSGAGRILSLKMRPLSVAERLGAHPAVPIGALFGGTADVSGQTEWRVEDYAEAICSTGLPGVFNRSDRLRREQISSYIRRVIDRDVPEQGLLVRKPDALRRWWAAYAAASSTTTQYSKLLDAATPGESEKISKDAALGYRDVLSQLWLLDPVPAWFPNQSPFKRLTTAPKHQVFDPGIAAALLNATPQKLVSQAPGSWELFGQLFESLATLTVRTAGQAEEAQTSHLRTQQGRQEIDLILERYDGAVLAFEVKVKPTPNDRDVRHLHWLGEKLGERLVDKIVITAGPFAYRRPDGVAVVPLALLG</sequence>
<evidence type="ECO:0000313" key="4">
    <source>
        <dbReference type="Proteomes" id="UP001220064"/>
    </source>
</evidence>
<feature type="domain" description="AAA" evidence="1">
    <location>
        <begin position="39"/>
        <end position="149"/>
    </location>
</feature>